<organism evidence="1 2">
    <name type="scientific">Dissophora globulifera</name>
    <dbReference type="NCBI Taxonomy" id="979702"/>
    <lineage>
        <taxon>Eukaryota</taxon>
        <taxon>Fungi</taxon>
        <taxon>Fungi incertae sedis</taxon>
        <taxon>Mucoromycota</taxon>
        <taxon>Mortierellomycotina</taxon>
        <taxon>Mortierellomycetes</taxon>
        <taxon>Mortierellales</taxon>
        <taxon>Mortierellaceae</taxon>
        <taxon>Dissophora</taxon>
    </lineage>
</organism>
<reference evidence="1" key="1">
    <citation type="journal article" date="2020" name="Fungal Divers.">
        <title>Resolving the Mortierellaceae phylogeny through synthesis of multi-gene phylogenetics and phylogenomics.</title>
        <authorList>
            <person name="Vandepol N."/>
            <person name="Liber J."/>
            <person name="Desiro A."/>
            <person name="Na H."/>
            <person name="Kennedy M."/>
            <person name="Barry K."/>
            <person name="Grigoriev I.V."/>
            <person name="Miller A.N."/>
            <person name="O'Donnell K."/>
            <person name="Stajich J.E."/>
            <person name="Bonito G."/>
        </authorList>
    </citation>
    <scope>NUCLEOTIDE SEQUENCE</scope>
    <source>
        <strain evidence="1">REB-010B</strain>
    </source>
</reference>
<dbReference type="EMBL" id="JAAAIP010000781">
    <property type="protein sequence ID" value="KAG0312720.1"/>
    <property type="molecule type" value="Genomic_DNA"/>
</dbReference>
<evidence type="ECO:0000313" key="2">
    <source>
        <dbReference type="Proteomes" id="UP000738325"/>
    </source>
</evidence>
<proteinExistence type="predicted"/>
<dbReference type="OrthoDB" id="2446735at2759"/>
<protein>
    <submittedName>
        <fullName evidence="1">Uncharacterized protein</fullName>
    </submittedName>
</protein>
<dbReference type="AlphaFoldDB" id="A0A9P6UNH1"/>
<name>A0A9P6UNH1_9FUNG</name>
<sequence length="164" mass="18092">MQAIVRNILLGVVGAATHFRHPQVFEEIDYPDYFAEYDGYPLLVVEIKKPGAVDDDLEGDERKLPSMQKLILDRMLDAGVRSPTVVGILVKGSRCEMSLMSLEYEALYVVKTVGVFKLPQNNLQLSLQCPGLSALALVQATEYPAPRIVVVDEVDLAETKAATE</sequence>
<dbReference type="Proteomes" id="UP000738325">
    <property type="component" value="Unassembled WGS sequence"/>
</dbReference>
<gene>
    <name evidence="1" type="ORF">BGZ99_009305</name>
</gene>
<accession>A0A9P6UNH1</accession>
<keyword evidence="2" id="KW-1185">Reference proteome</keyword>
<comment type="caution">
    <text evidence="1">The sequence shown here is derived from an EMBL/GenBank/DDBJ whole genome shotgun (WGS) entry which is preliminary data.</text>
</comment>
<evidence type="ECO:0000313" key="1">
    <source>
        <dbReference type="EMBL" id="KAG0312720.1"/>
    </source>
</evidence>